<reference evidence="3" key="1">
    <citation type="journal article" date="2019" name="Int. J. Syst. Evol. Microbiol.">
        <title>The Global Catalogue of Microorganisms (GCM) 10K type strain sequencing project: providing services to taxonomists for standard genome sequencing and annotation.</title>
        <authorList>
            <consortium name="The Broad Institute Genomics Platform"/>
            <consortium name="The Broad Institute Genome Sequencing Center for Infectious Disease"/>
            <person name="Wu L."/>
            <person name="Ma J."/>
        </authorList>
    </citation>
    <scope>NUCLEOTIDE SEQUENCE [LARGE SCALE GENOMIC DNA]</scope>
    <source>
        <strain evidence="3">CGMCC 4.7289</strain>
    </source>
</reference>
<sequence length="568" mass="60487">MRRFWPDLTAAALFVLAAVLVLRGLWADPGGRLLATNPQDQILFEWMLQHTALSISHAGDPFLAPILGTPTVANLAGNTSVVLAGVLLAPVTWLFSPGASFTILATASLAGTAIAWYALFRRRLRAAVPAAFAGALFCGFAPGMVSQANGHPHIAAQFFVPLLVALTLNLGLPGPSWSHPLRGAELGLLAAAQILLGEETLLLTALGLGGFIIFYGIQRPQIILARWKPAMLSLGVAAGCTLLVAGYPLWVQFLGPDAYHGLPSGRYVADLGSFTAYADASIAGSPAGTVEVSSNPSEQAAFFGVPLIIVAVVATVWLWRIVWVRSAVFTAVLACVASLGVVPKWHGRAIGVPGSWTLVADLPVFRDVVVVRLALIAIPVIGLLIAVSWDHAARLGTLRWAWPAMVLVALIPTLPRGLGTVVAKPAPEFISSGEWQSCADGRSTLIAYGDTTREGVLHLQMRWQLAAKLGYASPNGYYFSRDRDGGGRLGRSLRTMDVAVMTARETGHPAELTPRQLAVARADLVYWRAQCVVLQQGGQTADAMRDTITTIVQQPAQTGGGVWYWRVR</sequence>
<proteinExistence type="predicted"/>
<organism evidence="2 3">
    <name type="scientific">Hamadaea flava</name>
    <dbReference type="NCBI Taxonomy" id="1742688"/>
    <lineage>
        <taxon>Bacteria</taxon>
        <taxon>Bacillati</taxon>
        <taxon>Actinomycetota</taxon>
        <taxon>Actinomycetes</taxon>
        <taxon>Micromonosporales</taxon>
        <taxon>Micromonosporaceae</taxon>
        <taxon>Hamadaea</taxon>
    </lineage>
</organism>
<gene>
    <name evidence="2" type="ORF">ACFOZ4_39090</name>
</gene>
<protein>
    <recommendedName>
        <fullName evidence="4">Glycosyl transferase</fullName>
    </recommendedName>
</protein>
<feature type="transmembrane region" description="Helical" evidence="1">
    <location>
        <begin position="192"/>
        <end position="217"/>
    </location>
</feature>
<feature type="transmembrane region" description="Helical" evidence="1">
    <location>
        <begin position="326"/>
        <end position="345"/>
    </location>
</feature>
<keyword evidence="1" id="KW-0812">Transmembrane</keyword>
<name>A0ABV8M1R1_9ACTN</name>
<feature type="transmembrane region" description="Helical" evidence="1">
    <location>
        <begin position="75"/>
        <end position="94"/>
    </location>
</feature>
<feature type="transmembrane region" description="Helical" evidence="1">
    <location>
        <begin position="229"/>
        <end position="250"/>
    </location>
</feature>
<evidence type="ECO:0008006" key="4">
    <source>
        <dbReference type="Google" id="ProtNLM"/>
    </source>
</evidence>
<comment type="caution">
    <text evidence="2">The sequence shown here is derived from an EMBL/GenBank/DDBJ whole genome shotgun (WGS) entry which is preliminary data.</text>
</comment>
<evidence type="ECO:0000256" key="1">
    <source>
        <dbReference type="SAM" id="Phobius"/>
    </source>
</evidence>
<keyword evidence="1" id="KW-1133">Transmembrane helix</keyword>
<keyword evidence="3" id="KW-1185">Reference proteome</keyword>
<feature type="transmembrane region" description="Helical" evidence="1">
    <location>
        <begin position="365"/>
        <end position="388"/>
    </location>
</feature>
<feature type="transmembrane region" description="Helical" evidence="1">
    <location>
        <begin position="400"/>
        <end position="418"/>
    </location>
</feature>
<feature type="transmembrane region" description="Helical" evidence="1">
    <location>
        <begin position="300"/>
        <end position="319"/>
    </location>
</feature>
<dbReference type="EMBL" id="JBHSAY010000033">
    <property type="protein sequence ID" value="MFC4136648.1"/>
    <property type="molecule type" value="Genomic_DNA"/>
</dbReference>
<accession>A0ABV8M1R1</accession>
<dbReference type="Proteomes" id="UP001595816">
    <property type="component" value="Unassembled WGS sequence"/>
</dbReference>
<evidence type="ECO:0000313" key="3">
    <source>
        <dbReference type="Proteomes" id="UP001595816"/>
    </source>
</evidence>
<keyword evidence="1" id="KW-0472">Membrane</keyword>
<evidence type="ECO:0000313" key="2">
    <source>
        <dbReference type="EMBL" id="MFC4136648.1"/>
    </source>
</evidence>
<feature type="transmembrane region" description="Helical" evidence="1">
    <location>
        <begin position="101"/>
        <end position="120"/>
    </location>
</feature>
<feature type="transmembrane region" description="Helical" evidence="1">
    <location>
        <begin position="126"/>
        <end position="145"/>
    </location>
</feature>
<dbReference type="RefSeq" id="WP_253760416.1">
    <property type="nucleotide sequence ID" value="NZ_JAMZDZ010000001.1"/>
</dbReference>